<reference evidence="1" key="2">
    <citation type="submission" date="2020-09" db="EMBL/GenBank/DDBJ databases">
        <authorList>
            <person name="Sun Q."/>
            <person name="Sedlacek I."/>
        </authorList>
    </citation>
    <scope>NUCLEOTIDE SEQUENCE</scope>
    <source>
        <strain evidence="1">CCM 7905</strain>
    </source>
</reference>
<keyword evidence="2" id="KW-1185">Reference proteome</keyword>
<evidence type="ECO:0000313" key="1">
    <source>
        <dbReference type="EMBL" id="GGG14093.1"/>
    </source>
</evidence>
<accession>A0A917FYF0</accession>
<comment type="caution">
    <text evidence="1">The sequence shown here is derived from an EMBL/GenBank/DDBJ whole genome shotgun (WGS) entry which is preliminary data.</text>
</comment>
<dbReference type="Proteomes" id="UP000654257">
    <property type="component" value="Unassembled WGS sequence"/>
</dbReference>
<reference evidence="1" key="1">
    <citation type="journal article" date="2014" name="Int. J. Syst. Evol. Microbiol.">
        <title>Complete genome sequence of Corynebacterium casei LMG S-19264T (=DSM 44701T), isolated from a smear-ripened cheese.</title>
        <authorList>
            <consortium name="US DOE Joint Genome Institute (JGI-PGF)"/>
            <person name="Walter F."/>
            <person name="Albersmeier A."/>
            <person name="Kalinowski J."/>
            <person name="Ruckert C."/>
        </authorList>
    </citation>
    <scope>NUCLEOTIDE SEQUENCE</scope>
    <source>
        <strain evidence="1">CCM 7905</strain>
    </source>
</reference>
<evidence type="ECO:0008006" key="3">
    <source>
        <dbReference type="Google" id="ProtNLM"/>
    </source>
</evidence>
<dbReference type="RefSeq" id="WP_188545673.1">
    <property type="nucleotide sequence ID" value="NZ_BMCU01000003.1"/>
</dbReference>
<sequence>MAIANGKLKSVFALKVGGTDYVTDIVSFELTSDEADQDSQTFAEYNAGTNRKWTLTVTAAWDGGSVGSLHDYLWVNAGSSATFDIAPLAGTTSTTKPRYTGTLRIPTRPDISVEAGTDATFDYDFEVVGTPNKVTSGTGL</sequence>
<dbReference type="AlphaFoldDB" id="A0A917FYF0"/>
<gene>
    <name evidence="1" type="ORF">GCM10007304_30220</name>
</gene>
<organism evidence="1 2">
    <name type="scientific">Rhodococcoides trifolii</name>
    <dbReference type="NCBI Taxonomy" id="908250"/>
    <lineage>
        <taxon>Bacteria</taxon>
        <taxon>Bacillati</taxon>
        <taxon>Actinomycetota</taxon>
        <taxon>Actinomycetes</taxon>
        <taxon>Mycobacteriales</taxon>
        <taxon>Nocardiaceae</taxon>
        <taxon>Rhodococcoides</taxon>
    </lineage>
</organism>
<dbReference type="EMBL" id="BMCU01000003">
    <property type="protein sequence ID" value="GGG14093.1"/>
    <property type="molecule type" value="Genomic_DNA"/>
</dbReference>
<evidence type="ECO:0000313" key="2">
    <source>
        <dbReference type="Proteomes" id="UP000654257"/>
    </source>
</evidence>
<protein>
    <recommendedName>
        <fullName evidence="3">Phage tail protein</fullName>
    </recommendedName>
</protein>
<name>A0A917FYF0_9NOCA</name>
<proteinExistence type="predicted"/>